<comment type="domain">
    <text evidence="5">The PRC barrel domain binds ribosomal protein uS19.</text>
</comment>
<dbReference type="InterPro" id="IPR009000">
    <property type="entry name" value="Transl_B-barrel_sf"/>
</dbReference>
<dbReference type="NCBIfam" id="TIGR02273">
    <property type="entry name" value="16S_RimM"/>
    <property type="match status" value="1"/>
</dbReference>
<evidence type="ECO:0000259" key="7">
    <source>
        <dbReference type="Pfam" id="PF24986"/>
    </source>
</evidence>
<dbReference type="InterPro" id="IPR011033">
    <property type="entry name" value="PRC_barrel-like_sf"/>
</dbReference>
<evidence type="ECO:0000313" key="9">
    <source>
        <dbReference type="Proteomes" id="UP000030101"/>
    </source>
</evidence>
<keyword evidence="9" id="KW-1185">Reference proteome</keyword>
<dbReference type="InterPro" id="IPR056792">
    <property type="entry name" value="PRC_RimM"/>
</dbReference>
<dbReference type="PANTHER" id="PTHR33692">
    <property type="entry name" value="RIBOSOME MATURATION FACTOR RIMM"/>
    <property type="match status" value="1"/>
</dbReference>
<dbReference type="InterPro" id="IPR002676">
    <property type="entry name" value="RimM_N"/>
</dbReference>
<accession>A0ABR4XNA8</accession>
<dbReference type="Pfam" id="PF01782">
    <property type="entry name" value="RimM"/>
    <property type="match status" value="1"/>
</dbReference>
<gene>
    <name evidence="5" type="primary">rimM</name>
    <name evidence="8" type="ORF">HQ43_02060</name>
</gene>
<comment type="function">
    <text evidence="5">An accessory protein needed during the final step in the assembly of 30S ribosomal subunit, possibly for assembly of the head region. Essential for efficient processing of 16S rRNA. May be needed both before and after RbfA during the maturation of 16S rRNA. It has affinity for free ribosomal 30S subunits but not for 70S ribosomes.</text>
</comment>
<dbReference type="Proteomes" id="UP000030101">
    <property type="component" value="Unassembled WGS sequence"/>
</dbReference>
<dbReference type="Gene3D" id="2.40.30.60">
    <property type="entry name" value="RimM"/>
    <property type="match status" value="1"/>
</dbReference>
<keyword evidence="3 5" id="KW-0698">rRNA processing</keyword>
<dbReference type="Gene3D" id="2.30.30.240">
    <property type="entry name" value="PRC-barrel domain"/>
    <property type="match status" value="1"/>
</dbReference>
<dbReference type="InterPro" id="IPR011961">
    <property type="entry name" value="RimM"/>
</dbReference>
<evidence type="ECO:0000256" key="1">
    <source>
        <dbReference type="ARBA" id="ARBA00022490"/>
    </source>
</evidence>
<keyword evidence="2 5" id="KW-0690">Ribosome biogenesis</keyword>
<name>A0ABR4XNA8_9PORP</name>
<comment type="subunit">
    <text evidence="5">Binds ribosomal protein uS19.</text>
</comment>
<proteinExistence type="inferred from homology"/>
<reference evidence="8 9" key="1">
    <citation type="submission" date="2014-08" db="EMBL/GenBank/DDBJ databases">
        <title>Porphyromonas canoris strain:OH2762 Genome sequencing.</title>
        <authorList>
            <person name="Wallis C."/>
            <person name="Deusch O."/>
            <person name="O'Flynn C."/>
            <person name="Davis I."/>
            <person name="Jospin G."/>
            <person name="Darling A.E."/>
            <person name="Coil D.A."/>
            <person name="Alexiev A."/>
            <person name="Horsfall A."/>
            <person name="Kirkwood N."/>
            <person name="Harris S."/>
            <person name="Eisen J.A."/>
        </authorList>
    </citation>
    <scope>NUCLEOTIDE SEQUENCE [LARGE SCALE GENOMIC DNA]</scope>
    <source>
        <strain evidence="9">COT-108 OH2762</strain>
    </source>
</reference>
<evidence type="ECO:0000313" key="8">
    <source>
        <dbReference type="EMBL" id="KGN93439.1"/>
    </source>
</evidence>
<dbReference type="InterPro" id="IPR036976">
    <property type="entry name" value="RimM_N_sf"/>
</dbReference>
<dbReference type="SUPFAM" id="SSF50447">
    <property type="entry name" value="Translation proteins"/>
    <property type="match status" value="1"/>
</dbReference>
<feature type="domain" description="RimM N-terminal" evidence="6">
    <location>
        <begin position="11"/>
        <end position="91"/>
    </location>
</feature>
<comment type="similarity">
    <text evidence="5">Belongs to the RimM family.</text>
</comment>
<evidence type="ECO:0000256" key="3">
    <source>
        <dbReference type="ARBA" id="ARBA00022552"/>
    </source>
</evidence>
<keyword evidence="4 5" id="KW-0143">Chaperone</keyword>
<organism evidence="8 9">
    <name type="scientific">Porphyromonas canoris</name>
    <dbReference type="NCBI Taxonomy" id="36875"/>
    <lineage>
        <taxon>Bacteria</taxon>
        <taxon>Pseudomonadati</taxon>
        <taxon>Bacteroidota</taxon>
        <taxon>Bacteroidia</taxon>
        <taxon>Bacteroidales</taxon>
        <taxon>Porphyromonadaceae</taxon>
        <taxon>Porphyromonas</taxon>
    </lineage>
</organism>
<comment type="subcellular location">
    <subcellularLocation>
        <location evidence="5">Cytoplasm</location>
    </subcellularLocation>
</comment>
<protein>
    <recommendedName>
        <fullName evidence="5">Ribosome maturation factor RimM</fullName>
    </recommendedName>
</protein>
<evidence type="ECO:0000256" key="2">
    <source>
        <dbReference type="ARBA" id="ARBA00022517"/>
    </source>
</evidence>
<evidence type="ECO:0000259" key="6">
    <source>
        <dbReference type="Pfam" id="PF01782"/>
    </source>
</evidence>
<keyword evidence="1 5" id="KW-0963">Cytoplasm</keyword>
<dbReference type="EMBL" id="JQZV01000003">
    <property type="protein sequence ID" value="KGN93439.1"/>
    <property type="molecule type" value="Genomic_DNA"/>
</dbReference>
<feature type="domain" description="Ribosome maturation factor RimM PRC barrel" evidence="7">
    <location>
        <begin position="109"/>
        <end position="182"/>
    </location>
</feature>
<comment type="caution">
    <text evidence="8">The sequence shown here is derived from an EMBL/GenBank/DDBJ whole genome shotgun (WGS) entry which is preliminary data.</text>
</comment>
<dbReference type="SUPFAM" id="SSF50346">
    <property type="entry name" value="PRC-barrel domain"/>
    <property type="match status" value="1"/>
</dbReference>
<evidence type="ECO:0000256" key="4">
    <source>
        <dbReference type="ARBA" id="ARBA00023186"/>
    </source>
</evidence>
<sequence>MQSLLPKNYKQIGTCVQPHGTQGELSLQLLSDSFVDIEPSFIFVQKDGCMIPYPFVQSRGNKGKYILSVGFVSSMEEAEKLVGLSFYIDREEWEHHLNRTGEDEKLMEDELVGFSVIDSASGDHIGEIAGIMMIAENPLFEVRSATDTAEKENIFYIPIVEEWITNIDVNTREITMTLPDGLIS</sequence>
<dbReference type="RefSeq" id="WP_036788923.1">
    <property type="nucleotide sequence ID" value="NZ_JQZV01000003.1"/>
</dbReference>
<evidence type="ECO:0000256" key="5">
    <source>
        <dbReference type="HAMAP-Rule" id="MF_00014"/>
    </source>
</evidence>
<dbReference type="HAMAP" id="MF_00014">
    <property type="entry name" value="Ribosome_mat_RimM"/>
    <property type="match status" value="1"/>
</dbReference>
<dbReference type="PANTHER" id="PTHR33692:SF1">
    <property type="entry name" value="RIBOSOME MATURATION FACTOR RIMM"/>
    <property type="match status" value="1"/>
</dbReference>
<dbReference type="Pfam" id="PF24986">
    <property type="entry name" value="PRC_RimM"/>
    <property type="match status" value="1"/>
</dbReference>